<protein>
    <submittedName>
        <fullName evidence="3">TM2 domain-containing membrane protein YozV</fullName>
    </submittedName>
</protein>
<evidence type="ECO:0000313" key="4">
    <source>
        <dbReference type="Proteomes" id="UP000540989"/>
    </source>
</evidence>
<organism evidence="3 4">
    <name type="scientific">Granulicella aggregans</name>
    <dbReference type="NCBI Taxonomy" id="474949"/>
    <lineage>
        <taxon>Bacteria</taxon>
        <taxon>Pseudomonadati</taxon>
        <taxon>Acidobacteriota</taxon>
        <taxon>Terriglobia</taxon>
        <taxon>Terriglobales</taxon>
        <taxon>Acidobacteriaceae</taxon>
        <taxon>Granulicella</taxon>
    </lineage>
</organism>
<proteinExistence type="predicted"/>
<dbReference type="Proteomes" id="UP000540989">
    <property type="component" value="Unassembled WGS sequence"/>
</dbReference>
<keyword evidence="1" id="KW-0812">Transmembrane</keyword>
<feature type="transmembrane region" description="Helical" evidence="1">
    <location>
        <begin position="124"/>
        <end position="143"/>
    </location>
</feature>
<name>A0A7W7ZA60_9BACT</name>
<keyword evidence="4" id="KW-1185">Reference proteome</keyword>
<dbReference type="AlphaFoldDB" id="A0A7W7ZA60"/>
<dbReference type="RefSeq" id="WP_246408601.1">
    <property type="nucleotide sequence ID" value="NZ_JACHIP010000001.1"/>
</dbReference>
<sequence length="149" mass="15368">MSTNPQAAPPAKVQMSKADQALLNQKSGVSPAVALFAGWLIPGAGHLLIKKPIRAVLLFVSIVAMFSIGIALEGKVYTPNTGDLLDILGFAGDLGSGVLYILARAFDLGHSSVQIAIADYGTKFIVVAGLLNVVSAVDAHSLASGRKLS</sequence>
<feature type="transmembrane region" description="Helical" evidence="1">
    <location>
        <begin position="29"/>
        <end position="48"/>
    </location>
</feature>
<comment type="caution">
    <text evidence="3">The sequence shown here is derived from an EMBL/GenBank/DDBJ whole genome shotgun (WGS) entry which is preliminary data.</text>
</comment>
<keyword evidence="1" id="KW-1133">Transmembrane helix</keyword>
<reference evidence="3 4" key="1">
    <citation type="submission" date="2020-08" db="EMBL/GenBank/DDBJ databases">
        <title>Genomic Encyclopedia of Type Strains, Phase IV (KMG-V): Genome sequencing to study the core and pangenomes of soil and plant-associated prokaryotes.</title>
        <authorList>
            <person name="Whitman W."/>
        </authorList>
    </citation>
    <scope>NUCLEOTIDE SEQUENCE [LARGE SCALE GENOMIC DNA]</scope>
    <source>
        <strain evidence="3 4">M8UP14</strain>
    </source>
</reference>
<evidence type="ECO:0000259" key="2">
    <source>
        <dbReference type="Pfam" id="PF20382"/>
    </source>
</evidence>
<dbReference type="EMBL" id="JACHIP010000001">
    <property type="protein sequence ID" value="MBB5055889.1"/>
    <property type="molecule type" value="Genomic_DNA"/>
</dbReference>
<dbReference type="Pfam" id="PF20382">
    <property type="entry name" value="DUF6677"/>
    <property type="match status" value="1"/>
</dbReference>
<dbReference type="InterPro" id="IPR046499">
    <property type="entry name" value="DUF6677"/>
</dbReference>
<feature type="transmembrane region" description="Helical" evidence="1">
    <location>
        <begin position="55"/>
        <end position="72"/>
    </location>
</feature>
<feature type="domain" description="DUF6677" evidence="2">
    <location>
        <begin position="33"/>
        <end position="147"/>
    </location>
</feature>
<evidence type="ECO:0000313" key="3">
    <source>
        <dbReference type="EMBL" id="MBB5055889.1"/>
    </source>
</evidence>
<keyword evidence="1" id="KW-0472">Membrane</keyword>
<evidence type="ECO:0000256" key="1">
    <source>
        <dbReference type="SAM" id="Phobius"/>
    </source>
</evidence>
<accession>A0A7W7ZA60</accession>
<gene>
    <name evidence="3" type="ORF">HDF16_000558</name>
</gene>